<dbReference type="Gene3D" id="1.20.1580.10">
    <property type="entry name" value="ABC transporter ATPase like domain"/>
    <property type="match status" value="1"/>
</dbReference>
<dbReference type="Proteomes" id="UP000885738">
    <property type="component" value="Unassembled WGS sequence"/>
</dbReference>
<feature type="non-terminal residue" evidence="15">
    <location>
        <position position="249"/>
    </location>
</feature>
<dbReference type="GO" id="GO:0005524">
    <property type="term" value="F:ATP binding"/>
    <property type="evidence" value="ECO:0007669"/>
    <property type="project" value="UniProtKB-KW"/>
</dbReference>
<dbReference type="Pfam" id="PF17760">
    <property type="entry name" value="UvrA_inter"/>
    <property type="match status" value="1"/>
</dbReference>
<dbReference type="PANTHER" id="PTHR43152">
    <property type="entry name" value="UVRABC SYSTEM PROTEIN A"/>
    <property type="match status" value="1"/>
</dbReference>
<evidence type="ECO:0000313" key="15">
    <source>
        <dbReference type="EMBL" id="HEC68524.1"/>
    </source>
</evidence>
<name>A0A7C1VNG9_DESA2</name>
<keyword evidence="6" id="KW-0228">DNA excision</keyword>
<protein>
    <recommendedName>
        <fullName evidence="12">UvrABC system protein A</fullName>
    </recommendedName>
    <alternativeName>
        <fullName evidence="13">Excinuclease ABC subunit A</fullName>
    </alternativeName>
</protein>
<comment type="subcellular location">
    <subcellularLocation>
        <location evidence="1">Cytoplasm</location>
    </subcellularLocation>
</comment>
<evidence type="ECO:0000256" key="1">
    <source>
        <dbReference type="ARBA" id="ARBA00004496"/>
    </source>
</evidence>
<sequence>MSELIIEGAAEHNLKGFDITIPKQKIIAITGVSGSGKSSLALDIIYKEGQRRYLSTLLPGGNRLLPRFEKAKVREITGLSPTLGLKQHPTPFNSRSTIGTLTGIYGLLRVLYAKIGIPHCPSCNFPLPTWTVSEIVNEILNLPKGEKLTFLVPIFPKKKKQWWKRYLKEGFTKIRIDGCVYDMTEERFPDKGQRIEIMVDRIIVKEGIKGRIRDSVELAFRLGNILTIERPDKKTLFFTLAPICPQCGF</sequence>
<dbReference type="AlphaFoldDB" id="A0A7C1VNG9"/>
<dbReference type="GO" id="GO:0003677">
    <property type="term" value="F:DNA binding"/>
    <property type="evidence" value="ECO:0007669"/>
    <property type="project" value="UniProtKB-KW"/>
</dbReference>
<evidence type="ECO:0000256" key="10">
    <source>
        <dbReference type="ARBA" id="ARBA00023204"/>
    </source>
</evidence>
<evidence type="ECO:0000256" key="13">
    <source>
        <dbReference type="ARBA" id="ARBA00042156"/>
    </source>
</evidence>
<keyword evidence="2" id="KW-0963">Cytoplasm</keyword>
<keyword evidence="4" id="KW-0547">Nucleotide-binding</keyword>
<keyword evidence="3" id="KW-0677">Repeat</keyword>
<keyword evidence="5" id="KW-0227">DNA damage</keyword>
<comment type="caution">
    <text evidence="15">The sequence shown here is derived from an EMBL/GenBank/DDBJ whole genome shotgun (WGS) entry which is preliminary data.</text>
</comment>
<comment type="similarity">
    <text evidence="11">Belongs to the ABC transporter superfamily. UvrA family.</text>
</comment>
<dbReference type="SUPFAM" id="SSF52540">
    <property type="entry name" value="P-loop containing nucleoside triphosphate hydrolases"/>
    <property type="match status" value="1"/>
</dbReference>
<evidence type="ECO:0000256" key="9">
    <source>
        <dbReference type="ARBA" id="ARBA00023125"/>
    </source>
</evidence>
<dbReference type="GO" id="GO:0005737">
    <property type="term" value="C:cytoplasm"/>
    <property type="evidence" value="ECO:0007669"/>
    <property type="project" value="UniProtKB-SubCell"/>
</dbReference>
<evidence type="ECO:0000256" key="3">
    <source>
        <dbReference type="ARBA" id="ARBA00022737"/>
    </source>
</evidence>
<reference evidence="15" key="1">
    <citation type="journal article" date="2020" name="mSystems">
        <title>Genome- and Community-Level Interaction Insights into Carbon Utilization and Element Cycling Functions of Hydrothermarchaeota in Hydrothermal Sediment.</title>
        <authorList>
            <person name="Zhou Z."/>
            <person name="Liu Y."/>
            <person name="Xu W."/>
            <person name="Pan J."/>
            <person name="Luo Z.H."/>
            <person name="Li M."/>
        </authorList>
    </citation>
    <scope>NUCLEOTIDE SEQUENCE [LARGE SCALE GENOMIC DNA]</scope>
    <source>
        <strain evidence="15">HyVt-389</strain>
    </source>
</reference>
<evidence type="ECO:0000256" key="7">
    <source>
        <dbReference type="ARBA" id="ARBA00022840"/>
    </source>
</evidence>
<dbReference type="Gene3D" id="3.40.50.300">
    <property type="entry name" value="P-loop containing nucleotide triphosphate hydrolases"/>
    <property type="match status" value="1"/>
</dbReference>
<evidence type="ECO:0000256" key="2">
    <source>
        <dbReference type="ARBA" id="ARBA00022490"/>
    </source>
</evidence>
<dbReference type="GO" id="GO:0006281">
    <property type="term" value="P:DNA repair"/>
    <property type="evidence" value="ECO:0007669"/>
    <property type="project" value="UniProtKB-KW"/>
</dbReference>
<dbReference type="InterPro" id="IPR027417">
    <property type="entry name" value="P-loop_NTPase"/>
</dbReference>
<evidence type="ECO:0000256" key="4">
    <source>
        <dbReference type="ARBA" id="ARBA00022741"/>
    </source>
</evidence>
<keyword evidence="9" id="KW-0238">DNA-binding</keyword>
<proteinExistence type="inferred from homology"/>
<dbReference type="EMBL" id="DRIH01000253">
    <property type="protein sequence ID" value="HEC68524.1"/>
    <property type="molecule type" value="Genomic_DNA"/>
</dbReference>
<feature type="domain" description="UvrA interaction" evidence="14">
    <location>
        <begin position="131"/>
        <end position="224"/>
    </location>
</feature>
<evidence type="ECO:0000256" key="8">
    <source>
        <dbReference type="ARBA" id="ARBA00022881"/>
    </source>
</evidence>
<dbReference type="PANTHER" id="PTHR43152:SF3">
    <property type="entry name" value="UVRABC SYSTEM PROTEIN A"/>
    <property type="match status" value="1"/>
</dbReference>
<evidence type="ECO:0000256" key="11">
    <source>
        <dbReference type="ARBA" id="ARBA00038000"/>
    </source>
</evidence>
<keyword evidence="8" id="KW-0267">Excision nuclease</keyword>
<evidence type="ECO:0000259" key="14">
    <source>
        <dbReference type="Pfam" id="PF17760"/>
    </source>
</evidence>
<evidence type="ECO:0000256" key="5">
    <source>
        <dbReference type="ARBA" id="ARBA00022763"/>
    </source>
</evidence>
<organism evidence="15">
    <name type="scientific">Desulfofervidus auxilii</name>
    <dbReference type="NCBI Taxonomy" id="1621989"/>
    <lineage>
        <taxon>Bacteria</taxon>
        <taxon>Pseudomonadati</taxon>
        <taxon>Thermodesulfobacteriota</taxon>
        <taxon>Candidatus Desulfofervidia</taxon>
        <taxon>Candidatus Desulfofervidales</taxon>
        <taxon>Candidatus Desulfofervidaceae</taxon>
        <taxon>Candidatus Desulfofervidus</taxon>
    </lineage>
</organism>
<accession>A0A7C1VNG9</accession>
<evidence type="ECO:0000256" key="12">
    <source>
        <dbReference type="ARBA" id="ARBA00039316"/>
    </source>
</evidence>
<dbReference type="GO" id="GO:0004518">
    <property type="term" value="F:nuclease activity"/>
    <property type="evidence" value="ECO:0007669"/>
    <property type="project" value="UniProtKB-KW"/>
</dbReference>
<keyword evidence="10" id="KW-0234">DNA repair</keyword>
<dbReference type="InterPro" id="IPR041102">
    <property type="entry name" value="UvrA_inter"/>
</dbReference>
<keyword evidence="7" id="KW-0067">ATP-binding</keyword>
<evidence type="ECO:0000256" key="6">
    <source>
        <dbReference type="ARBA" id="ARBA00022769"/>
    </source>
</evidence>
<gene>
    <name evidence="15" type="ORF">ENI35_06955</name>
</gene>
<dbReference type="Gene3D" id="3.30.190.20">
    <property type="match status" value="1"/>
</dbReference>